<feature type="region of interest" description="Disordered" evidence="1">
    <location>
        <begin position="1"/>
        <end position="39"/>
    </location>
</feature>
<feature type="compositionally biased region" description="Polar residues" evidence="1">
    <location>
        <begin position="18"/>
        <end position="27"/>
    </location>
</feature>
<comment type="caution">
    <text evidence="2">The sequence shown here is derived from an EMBL/GenBank/DDBJ whole genome shotgun (WGS) entry which is preliminary data.</text>
</comment>
<keyword evidence="3" id="KW-1185">Reference proteome</keyword>
<name>A0AAV9WP30_9PEZI</name>
<evidence type="ECO:0000313" key="3">
    <source>
        <dbReference type="Proteomes" id="UP001370758"/>
    </source>
</evidence>
<organism evidence="2 3">
    <name type="scientific">Arthrobotrys musiformis</name>
    <dbReference type="NCBI Taxonomy" id="47236"/>
    <lineage>
        <taxon>Eukaryota</taxon>
        <taxon>Fungi</taxon>
        <taxon>Dikarya</taxon>
        <taxon>Ascomycota</taxon>
        <taxon>Pezizomycotina</taxon>
        <taxon>Orbiliomycetes</taxon>
        <taxon>Orbiliales</taxon>
        <taxon>Orbiliaceae</taxon>
        <taxon>Arthrobotrys</taxon>
    </lineage>
</organism>
<proteinExistence type="predicted"/>
<dbReference type="EMBL" id="JAVHJL010000001">
    <property type="protein sequence ID" value="KAK6511637.1"/>
    <property type="molecule type" value="Genomic_DNA"/>
</dbReference>
<evidence type="ECO:0000313" key="2">
    <source>
        <dbReference type="EMBL" id="KAK6511637.1"/>
    </source>
</evidence>
<reference evidence="2 3" key="1">
    <citation type="submission" date="2023-08" db="EMBL/GenBank/DDBJ databases">
        <authorList>
            <person name="Palmer J.M."/>
        </authorList>
    </citation>
    <scope>NUCLEOTIDE SEQUENCE [LARGE SCALE GENOMIC DNA]</scope>
    <source>
        <strain evidence="2 3">TWF481</strain>
    </source>
</reference>
<protein>
    <submittedName>
        <fullName evidence="2">Uncharacterized protein</fullName>
    </submittedName>
</protein>
<gene>
    <name evidence="2" type="ORF">TWF481_000546</name>
</gene>
<accession>A0AAV9WP30</accession>
<dbReference type="Proteomes" id="UP001370758">
    <property type="component" value="Unassembled WGS sequence"/>
</dbReference>
<evidence type="ECO:0000256" key="1">
    <source>
        <dbReference type="SAM" id="MobiDB-lite"/>
    </source>
</evidence>
<sequence length="313" mass="35757">MERVQPARPASPVPLGPSSMQLSSPDSGSPPLFPNNVGPLSKIQFLRSKDPSSRRMQTVPWKRPFPFKNSGPGANLREDHPIYHESFYTSHFQSINNLWYRLNRLNKWAGQTKGVRFQSRDCLQLVDADIMTMVKHPTSLNVRIRIKSWELQIRAVAKDYKQNEREDSQKFKEWKYTRDMLSRAKSNQKEMTQVVIKNMPKFFWRSSAPLKRMLEIEKQFPKLEASLARAKTGLTAILSTDIQISNMFKKCNEGLVGVITVLMEKTEEQSPLQVAERPRAVTYPAGNMPVANREVIAPADSPGSSPIQQVYIN</sequence>
<dbReference type="AlphaFoldDB" id="A0AAV9WP30"/>